<dbReference type="InterPro" id="IPR013806">
    <property type="entry name" value="Kringle-like"/>
</dbReference>
<feature type="domain" description="C-type lectin" evidence="13">
    <location>
        <begin position="975"/>
        <end position="1098"/>
    </location>
</feature>
<keyword evidence="4" id="KW-0732">Signal</keyword>
<dbReference type="Pfam" id="PF00040">
    <property type="entry name" value="fn2"/>
    <property type="match status" value="1"/>
</dbReference>
<protein>
    <submittedName>
        <fullName evidence="15">Secretory phospholipase A2 receptor isoform X2</fullName>
    </submittedName>
</protein>
<proteinExistence type="predicted"/>
<dbReference type="PROSITE" id="PS50231">
    <property type="entry name" value="RICIN_B_LECTIN"/>
    <property type="match status" value="1"/>
</dbReference>
<feature type="disulfide bond" evidence="11">
    <location>
        <begin position="188"/>
        <end position="214"/>
    </location>
</feature>
<evidence type="ECO:0000256" key="7">
    <source>
        <dbReference type="ARBA" id="ARBA00023136"/>
    </source>
</evidence>
<dbReference type="GO" id="GO:0016020">
    <property type="term" value="C:membrane"/>
    <property type="evidence" value="ECO:0007669"/>
    <property type="project" value="UniProtKB-SubCell"/>
</dbReference>
<dbReference type="InterPro" id="IPR000562">
    <property type="entry name" value="FN_type2_dom"/>
</dbReference>
<dbReference type="InterPro" id="IPR035992">
    <property type="entry name" value="Ricin_B-like_lectins"/>
</dbReference>
<dbReference type="CDD" id="cd00037">
    <property type="entry name" value="CLECT"/>
    <property type="match status" value="7"/>
</dbReference>
<dbReference type="InterPro" id="IPR016187">
    <property type="entry name" value="CTDL_fold"/>
</dbReference>
<evidence type="ECO:0000256" key="5">
    <source>
        <dbReference type="ARBA" id="ARBA00022737"/>
    </source>
</evidence>
<reference evidence="15" key="1">
    <citation type="submission" date="2022-03" db="EMBL/GenBank/DDBJ databases">
        <authorList>
            <person name="Alioto T."/>
            <person name="Alioto T."/>
            <person name="Gomez Garrido J."/>
        </authorList>
    </citation>
    <scope>NUCLEOTIDE SEQUENCE</scope>
</reference>
<feature type="domain" description="Fibronectin type-II" evidence="14">
    <location>
        <begin position="183"/>
        <end position="231"/>
    </location>
</feature>
<dbReference type="EMBL" id="OW240918">
    <property type="protein sequence ID" value="CAH2305599.1"/>
    <property type="molecule type" value="Genomic_DNA"/>
</dbReference>
<feature type="disulfide bond" evidence="11">
    <location>
        <begin position="202"/>
        <end position="229"/>
    </location>
</feature>
<organism evidence="15 16">
    <name type="scientific">Pelobates cultripes</name>
    <name type="common">Western spadefoot toad</name>
    <dbReference type="NCBI Taxonomy" id="61616"/>
    <lineage>
        <taxon>Eukaryota</taxon>
        <taxon>Metazoa</taxon>
        <taxon>Chordata</taxon>
        <taxon>Craniata</taxon>
        <taxon>Vertebrata</taxon>
        <taxon>Euteleostomi</taxon>
        <taxon>Amphibia</taxon>
        <taxon>Batrachia</taxon>
        <taxon>Anura</taxon>
        <taxon>Pelobatoidea</taxon>
        <taxon>Pelobatidae</taxon>
        <taxon>Pelobates</taxon>
    </lineage>
</organism>
<dbReference type="InterPro" id="IPR000772">
    <property type="entry name" value="Ricin_B_lectin"/>
</dbReference>
<feature type="domain" description="C-type lectin" evidence="13">
    <location>
        <begin position="681"/>
        <end position="805"/>
    </location>
</feature>
<dbReference type="PROSITE" id="PS00023">
    <property type="entry name" value="FN2_1"/>
    <property type="match status" value="1"/>
</dbReference>
<evidence type="ECO:0000259" key="13">
    <source>
        <dbReference type="PROSITE" id="PS50041"/>
    </source>
</evidence>
<evidence type="ECO:0000313" key="16">
    <source>
        <dbReference type="Proteomes" id="UP001295444"/>
    </source>
</evidence>
<dbReference type="Gene3D" id="2.10.10.10">
    <property type="entry name" value="Fibronectin, type II, collagen-binding"/>
    <property type="match status" value="1"/>
</dbReference>
<dbReference type="InterPro" id="IPR036943">
    <property type="entry name" value="FN_type2_sf"/>
</dbReference>
<name>A0AAD1SNZ1_PELCU</name>
<dbReference type="SMART" id="SM00059">
    <property type="entry name" value="FN2"/>
    <property type="match status" value="1"/>
</dbReference>
<evidence type="ECO:0000256" key="9">
    <source>
        <dbReference type="ARBA" id="ARBA00023170"/>
    </source>
</evidence>
<dbReference type="Pfam" id="PF00059">
    <property type="entry name" value="Lectin_C"/>
    <property type="match status" value="7"/>
</dbReference>
<feature type="domain" description="C-type lectin" evidence="13">
    <location>
        <begin position="245"/>
        <end position="359"/>
    </location>
</feature>
<dbReference type="PROSITE" id="PS50041">
    <property type="entry name" value="C_TYPE_LECTIN_2"/>
    <property type="match status" value="7"/>
</dbReference>
<evidence type="ECO:0000256" key="4">
    <source>
        <dbReference type="ARBA" id="ARBA00022729"/>
    </source>
</evidence>
<keyword evidence="7 12" id="KW-0472">Membrane</keyword>
<evidence type="ECO:0000256" key="12">
    <source>
        <dbReference type="SAM" id="Phobius"/>
    </source>
</evidence>
<evidence type="ECO:0000256" key="11">
    <source>
        <dbReference type="PROSITE-ProRule" id="PRU00479"/>
    </source>
</evidence>
<dbReference type="FunFam" id="2.10.10.10:FF:000001">
    <property type="entry name" value="Fibronectin 1a isoform 1"/>
    <property type="match status" value="1"/>
</dbReference>
<evidence type="ECO:0000313" key="15">
    <source>
        <dbReference type="EMBL" id="CAH2305599.1"/>
    </source>
</evidence>
<evidence type="ECO:0000256" key="6">
    <source>
        <dbReference type="ARBA" id="ARBA00022989"/>
    </source>
</evidence>
<feature type="domain" description="C-type lectin" evidence="13">
    <location>
        <begin position="387"/>
        <end position="505"/>
    </location>
</feature>
<keyword evidence="8 11" id="KW-1015">Disulfide bond</keyword>
<dbReference type="Gene3D" id="2.80.10.50">
    <property type="match status" value="1"/>
</dbReference>
<dbReference type="InterPro" id="IPR001304">
    <property type="entry name" value="C-type_lectin-like"/>
</dbReference>
<dbReference type="InterPro" id="IPR016186">
    <property type="entry name" value="C-type_lectin-like/link_sf"/>
</dbReference>
<dbReference type="SUPFAM" id="SSF50370">
    <property type="entry name" value="Ricin B-like lectins"/>
    <property type="match status" value="1"/>
</dbReference>
<evidence type="ECO:0000256" key="3">
    <source>
        <dbReference type="ARBA" id="ARBA00022692"/>
    </source>
</evidence>
<dbReference type="Proteomes" id="UP001295444">
    <property type="component" value="Chromosome 07"/>
</dbReference>
<dbReference type="PANTHER" id="PTHR22803">
    <property type="entry name" value="MANNOSE, PHOSPHOLIPASE, LECTIN RECEPTOR RELATED"/>
    <property type="match status" value="1"/>
</dbReference>
<evidence type="ECO:0000256" key="8">
    <source>
        <dbReference type="ARBA" id="ARBA00023157"/>
    </source>
</evidence>
<dbReference type="Pfam" id="PF24562">
    <property type="entry name" value="CysR_MRC2_N"/>
    <property type="match status" value="1"/>
</dbReference>
<keyword evidence="9 15" id="KW-0675">Receptor</keyword>
<dbReference type="GO" id="GO:0006897">
    <property type="term" value="P:endocytosis"/>
    <property type="evidence" value="ECO:0007669"/>
    <property type="project" value="UniProtKB-KW"/>
</dbReference>
<dbReference type="Gene3D" id="3.10.100.10">
    <property type="entry name" value="Mannose-Binding Protein A, subunit A"/>
    <property type="match status" value="7"/>
</dbReference>
<dbReference type="InterPro" id="IPR050111">
    <property type="entry name" value="C-type_lectin/snaclec_domain"/>
</dbReference>
<dbReference type="SUPFAM" id="SSF56436">
    <property type="entry name" value="C-type lectin-like"/>
    <property type="match status" value="7"/>
</dbReference>
<accession>A0AAD1SNZ1</accession>
<evidence type="ECO:0000256" key="10">
    <source>
        <dbReference type="ARBA" id="ARBA00023180"/>
    </source>
</evidence>
<keyword evidence="16" id="KW-1185">Reference proteome</keyword>
<dbReference type="SMART" id="SM00034">
    <property type="entry name" value="CLECT"/>
    <property type="match status" value="7"/>
</dbReference>
<feature type="domain" description="C-type lectin" evidence="13">
    <location>
        <begin position="527"/>
        <end position="639"/>
    </location>
</feature>
<evidence type="ECO:0000256" key="2">
    <source>
        <dbReference type="ARBA" id="ARBA00022583"/>
    </source>
</evidence>
<keyword evidence="5" id="KW-0677">Repeat</keyword>
<feature type="domain" description="C-type lectin" evidence="13">
    <location>
        <begin position="1128"/>
        <end position="1231"/>
    </location>
</feature>
<dbReference type="PRINTS" id="PR00013">
    <property type="entry name" value="FNTYPEII"/>
</dbReference>
<keyword evidence="3 12" id="KW-0812">Transmembrane</keyword>
<evidence type="ECO:0000256" key="1">
    <source>
        <dbReference type="ARBA" id="ARBA00004167"/>
    </source>
</evidence>
<keyword evidence="6 12" id="KW-1133">Transmembrane helix</keyword>
<gene>
    <name evidence="15" type="ORF">PECUL_23A037909</name>
</gene>
<dbReference type="SMART" id="SM00458">
    <property type="entry name" value="RICIN"/>
    <property type="match status" value="1"/>
</dbReference>
<sequence length="1325" mass="153092">MDECTIYGGTLPTILSQAEQGLVYTQSSSSPTQDARLLTDDQLPKLLGKGIFLIESGELNKCVAVESSAILLQDCNELSEKMCWKWVSRHHIYNIGSSRCLGLNISNLSSPLEMFDCDSSVQTLSWKCSNNSLIGANRYNVAVVNGKVVARTQLYYQWRVYKSSDEAFCEQSYQEVYTLLGNSRGSPCFFPFKYNNLWYHECLNKGRQDGLSWCSTTVSYNNDRKWGFCPSTGSGCGKLWEKNNVTTACYQFNIDSSLSWSEARVSCQQQDGDLLSINHVNELKYISDKLQGKEQLFWMGLNHLNEAEGWQWSDGSPLVLLNWAPGSPSSYAENCGVYLQGYNTWNTYSCGIGLPYICKKYKLPVDQETFDSWKYYPTNCEFGWYPYNHYCYKLQREMQTWDNASAACQRIGGELTSVTSSMEFVVMSQLLENENVTEAWIGMKASLQTPYTFQWTDGSTVTITNWYRHQPYFNGTNQQFCVSTQKNKDGWKVKICDEKLFSVCKRLGQNDTDFTKEDQCGKNWERYGSYCYRVDDTKRTWQQASTGYYCSSPLAVITDRFEQAFISNMISSKIQTEDNYFWIGLQDQTKSGEYTWTTSDIYRQPVTYTNWNKHQPSRTGGCVTLRNGKNLGLWEVKDCILFKAMSVCKKALSGVIEEPPDSHEKYPDIQDMCEIWESEPHFHHCYKVYHNERVLRKRTWEEAEHFCQGFGAQLVSFSHLEEETFVAELLDTMFHRYEKRQFWIGFNKRNPSARGSWEWSDGTSVVSPFLEDMYDDDESTNCAVYRADKKVVPMRCDAKHEWICKMPRGLPPKLPEWHAKGSPWLFYRGYEYWFIDQLGSFDLYQFACGWIGAEIVTIHSPDEQSIIHSRIKKLSKKKTNWWIGQLYENSHDGSQRWKDGTPLLYKNWENEPTTNNITLNGPQCAYMSSETGLWGYSECHDLNPSICKTDRKLLDEIEIYQDSKNGSCPTKWIHYQQKCFFVYKGEYGGSLDNWFAAQEYCNNHNGNLVSIENNIEQAFVVMQLFGEKNGFWIHLQNSDYEKWESGISKKYANWSPIQINSDNVNSSSENKQVLCGLISSNDDVHAPGKWYLTKCDSKGYGFVCEKKQARTENFNETDMYPVEGILEYGHERYRVISGNITWYDAYTNCQSQGAHLSSVTDDYHQAFLTIIVNRLGYSHWIGFFSPDNGRHFEWADRSNSTFTAWRNEESLSDGNCAYIDIDGYWRTEDCNTEMHGAVCLIANNYTRFVDHPADKTRTHHVIIPAVVMSLVILLILLIFLWYLLKGNKPVFFGNPCLQKMHRSEPDANTAEESILITEINTNSRI</sequence>
<dbReference type="PROSITE" id="PS51092">
    <property type="entry name" value="FN2_2"/>
    <property type="match status" value="1"/>
</dbReference>
<keyword evidence="10" id="KW-0325">Glycoprotein</keyword>
<keyword evidence="2" id="KW-0254">Endocytosis</keyword>
<evidence type="ECO:0000259" key="14">
    <source>
        <dbReference type="PROSITE" id="PS51092"/>
    </source>
</evidence>
<comment type="subcellular location">
    <subcellularLocation>
        <location evidence="1">Membrane</location>
        <topology evidence="1">Single-pass membrane protein</topology>
    </subcellularLocation>
</comment>
<dbReference type="CDD" id="cd00062">
    <property type="entry name" value="FN2"/>
    <property type="match status" value="1"/>
</dbReference>
<dbReference type="SUPFAM" id="SSF57440">
    <property type="entry name" value="Kringle-like"/>
    <property type="match status" value="1"/>
</dbReference>
<feature type="transmembrane region" description="Helical" evidence="12">
    <location>
        <begin position="1261"/>
        <end position="1284"/>
    </location>
</feature>
<feature type="domain" description="C-type lectin" evidence="13">
    <location>
        <begin position="827"/>
        <end position="948"/>
    </location>
</feature>